<evidence type="ECO:0000313" key="10">
    <source>
        <dbReference type="Proteomes" id="UP000595859"/>
    </source>
</evidence>
<gene>
    <name evidence="5" type="ORF">DD924_11140</name>
    <name evidence="7" type="ORF">DV961_06835</name>
    <name evidence="4" type="ORF">EGV54_10135</name>
    <name evidence="6" type="ORF">JGZ15_07880</name>
</gene>
<dbReference type="InterPro" id="IPR024654">
    <property type="entry name" value="Calcineurin-like_PHP_lpxH"/>
</dbReference>
<dbReference type="SUPFAM" id="SSF56300">
    <property type="entry name" value="Metallo-dependent phosphatases"/>
    <property type="match status" value="1"/>
</dbReference>
<comment type="cofactor">
    <cofactor evidence="2">
        <name>a divalent metal cation</name>
        <dbReference type="ChEBI" id="CHEBI:60240"/>
    </cofactor>
</comment>
<evidence type="ECO:0000259" key="3">
    <source>
        <dbReference type="Pfam" id="PF12850"/>
    </source>
</evidence>
<dbReference type="OMA" id="ICFGHSH"/>
<evidence type="ECO:0000313" key="7">
    <source>
        <dbReference type="EMBL" id="REA81795.1"/>
    </source>
</evidence>
<evidence type="ECO:0000313" key="4">
    <source>
        <dbReference type="EMBL" id="EGQ4385447.1"/>
    </source>
</evidence>
<reference evidence="9" key="3">
    <citation type="journal article" date="2018" name="Vet. Microbiol.">
        <title>Molecular epidemiology of methicillin-resistant staphylococci amongst veterinary personnel, personnel-owned pets, patients and the hospital environment of two companion animal veterinary hospitals.</title>
        <authorList>
            <person name="Worthing K.A."/>
            <person name="Brown J."/>
            <person name="Gerber L."/>
            <person name="Abraham S."/>
            <person name="Trott D."/>
            <person name="Norris J.M."/>
        </authorList>
    </citation>
    <scope>NUCLEOTIDE SEQUENCE [LARGE SCALE GENOMIC DNA]</scope>
    <source>
        <strain evidence="9">ST496-2</strain>
    </source>
</reference>
<dbReference type="RefSeq" id="WP_014614197.1">
    <property type="nucleotide sequence ID" value="NZ_AP019372.1"/>
</dbReference>
<keyword evidence="11" id="KW-1185">Reference proteome</keyword>
<dbReference type="InterPro" id="IPR000979">
    <property type="entry name" value="Phosphodiesterase_MJ0936/Vps29"/>
</dbReference>
<proteinExistence type="inferred from homology"/>
<dbReference type="InterPro" id="IPR029052">
    <property type="entry name" value="Metallo-depent_PP-like"/>
</dbReference>
<dbReference type="PANTHER" id="PTHR11124">
    <property type="entry name" value="VACUOLAR SORTING PROTEIN VPS29"/>
    <property type="match status" value="1"/>
</dbReference>
<dbReference type="Proteomes" id="UP000256409">
    <property type="component" value="Unassembled WGS sequence"/>
</dbReference>
<dbReference type="eggNOG" id="COG0622">
    <property type="taxonomic scope" value="Bacteria"/>
</dbReference>
<dbReference type="Pfam" id="PF12850">
    <property type="entry name" value="Metallophos_2"/>
    <property type="match status" value="1"/>
</dbReference>
<dbReference type="Proteomes" id="UP000600220">
    <property type="component" value="Unassembled WGS sequence"/>
</dbReference>
<evidence type="ECO:0000313" key="11">
    <source>
        <dbReference type="Proteomes" id="UP000600220"/>
    </source>
</evidence>
<dbReference type="Proteomes" id="UP000595859">
    <property type="component" value="Chromosome"/>
</dbReference>
<evidence type="ECO:0000313" key="6">
    <source>
        <dbReference type="EMBL" id="QQM99214.1"/>
    </source>
</evidence>
<sequence>MKKLIILSDNHSETGILYDVYQQHEDADAFFHLGDSEFKYDDTELSLFHRVKGNMDFYPEFPDNQVTSVGSHRIFFAHGHLYGVNSSRQQLAQAAIAHEAVIALYGHTHVAKYEQIHGVHVINPGSISQSRSDIEETYAEIILEGTDSFVNFRNRHHDIIDKVTFQIEE</sequence>
<evidence type="ECO:0000313" key="9">
    <source>
        <dbReference type="Proteomes" id="UP000256409"/>
    </source>
</evidence>
<dbReference type="EC" id="3.1.4.-" evidence="2"/>
<organism evidence="5 8">
    <name type="scientific">Staphylococcus pseudintermedius</name>
    <dbReference type="NCBI Taxonomy" id="283734"/>
    <lineage>
        <taxon>Bacteria</taxon>
        <taxon>Bacillati</taxon>
        <taxon>Bacillota</taxon>
        <taxon>Bacilli</taxon>
        <taxon>Bacillales</taxon>
        <taxon>Staphylococcaceae</taxon>
        <taxon>Staphylococcus</taxon>
        <taxon>Staphylococcus intermedius group</taxon>
    </lineage>
</organism>
<feature type="domain" description="Calcineurin-like phosphoesterase" evidence="3">
    <location>
        <begin position="3"/>
        <end position="139"/>
    </location>
</feature>
<reference evidence="7" key="2">
    <citation type="journal article" date="2018" name="Vet. Microbiol.">
        <title>Methicillin-resistant staphylococci amongst veterinary personnel, personnel-owned pets, patients and the hospital environment of two small animal veterinary hospitals.</title>
        <authorList>
            <person name="Worthing K.A."/>
            <person name="Brown J."/>
            <person name="Gerber L."/>
            <person name="Abraham S."/>
            <person name="Trott D."/>
            <person name="Norris J.M."/>
        </authorList>
    </citation>
    <scope>NUCLEOTIDE SEQUENCE</scope>
    <source>
        <strain evidence="7">ST496-2</strain>
    </source>
</reference>
<dbReference type="EMBL" id="AAXKXX010000017">
    <property type="protein sequence ID" value="EGQ4385447.1"/>
    <property type="molecule type" value="Genomic_DNA"/>
</dbReference>
<comment type="similarity">
    <text evidence="1 2">Belongs to the metallophosphoesterase superfamily. YfcE family.</text>
</comment>
<dbReference type="GO" id="GO:0016787">
    <property type="term" value="F:hydrolase activity"/>
    <property type="evidence" value="ECO:0007669"/>
    <property type="project" value="UniProtKB-UniRule"/>
</dbReference>
<reference evidence="6 10" key="5">
    <citation type="submission" date="2020-12" db="EMBL/GenBank/DDBJ databases">
        <title>Whole genome sequencing and de novo assembly of Staphylococcus pseudintermedius: a novel pangenome approach to unravel pathogenesis of canine pyoderma.</title>
        <authorList>
            <person name="Ferrer L."/>
            <person name="Perez D."/>
            <person name="Fonticoba R."/>
            <person name="Vines J."/>
            <person name="Fabregas N."/>
            <person name="Madronero S."/>
            <person name="Meroni G."/>
            <person name="Martino P."/>
            <person name="Martinez S."/>
            <person name="Cusco A."/>
            <person name="Migura L."/>
            <person name="Francino O."/>
        </authorList>
    </citation>
    <scope>NUCLEOTIDE SEQUENCE [LARGE SCALE GENOMIC DNA]</scope>
    <source>
        <strain evidence="6 10">HSP080</strain>
    </source>
</reference>
<dbReference type="Gene3D" id="3.60.21.10">
    <property type="match status" value="1"/>
</dbReference>
<keyword evidence="2" id="KW-0479">Metal-binding</keyword>
<reference evidence="5 8" key="1">
    <citation type="journal article" date="2018" name="Vet. Microbiol.">
        <title>Clonal diversity and geographic distribution of methicillin-resistant Staphylococcus pseudintermedius from Australian animals: Discovery of novel sequence types.</title>
        <authorList>
            <person name="Worthing K.A."/>
            <person name="Abraham S."/>
            <person name="Coombs G.W."/>
            <person name="Pang S."/>
            <person name="Saputra S."/>
            <person name="Jordan D."/>
            <person name="Trott D.J."/>
            <person name="Norris J.M."/>
        </authorList>
    </citation>
    <scope>NUCLEOTIDE SEQUENCE [LARGE SCALE GENOMIC DNA]</scope>
    <source>
        <strain evidence="5 8">ST71 3</strain>
    </source>
</reference>
<protein>
    <recommendedName>
        <fullName evidence="2">Phosphoesterase</fullName>
        <ecNumber evidence="2">3.1.4.-</ecNumber>
    </recommendedName>
</protein>
<reference evidence="4 11" key="4">
    <citation type="submission" date="2018-11" db="EMBL/GenBank/DDBJ databases">
        <authorList>
            <consortium name="Veterinary Laboratory Investigation and Response Network"/>
        </authorList>
    </citation>
    <scope>NUCLEOTIDE SEQUENCE [LARGE SCALE GENOMIC DNA]</scope>
    <source>
        <strain evidence="4 11">SPSE-18-VL-LA-PA-Ryan-0021</strain>
    </source>
</reference>
<evidence type="ECO:0000313" key="8">
    <source>
        <dbReference type="Proteomes" id="UP000246351"/>
    </source>
</evidence>
<dbReference type="EMBL" id="CP066884">
    <property type="protein sequence ID" value="QQM99214.1"/>
    <property type="molecule type" value="Genomic_DNA"/>
</dbReference>
<dbReference type="NCBIfam" id="TIGR00040">
    <property type="entry name" value="yfcE"/>
    <property type="match status" value="1"/>
</dbReference>
<dbReference type="AlphaFoldDB" id="A0A166QAK5"/>
<accession>A0A166QAK5</accession>
<dbReference type="OrthoDB" id="9800565at2"/>
<evidence type="ECO:0000313" key="5">
    <source>
        <dbReference type="EMBL" id="PWZ97904.1"/>
    </source>
</evidence>
<evidence type="ECO:0000256" key="2">
    <source>
        <dbReference type="RuleBase" id="RU362039"/>
    </source>
</evidence>
<dbReference type="STRING" id="937773.SPSINT_0853"/>
<dbReference type="EMBL" id="QQPC01000036">
    <property type="protein sequence ID" value="REA81795.1"/>
    <property type="molecule type" value="Genomic_DNA"/>
</dbReference>
<dbReference type="EMBL" id="QEIV01001067">
    <property type="protein sequence ID" value="PWZ97904.1"/>
    <property type="molecule type" value="Genomic_DNA"/>
</dbReference>
<dbReference type="Proteomes" id="UP000246351">
    <property type="component" value="Unassembled WGS sequence"/>
</dbReference>
<dbReference type="GO" id="GO:0046872">
    <property type="term" value="F:metal ion binding"/>
    <property type="evidence" value="ECO:0007669"/>
    <property type="project" value="UniProtKB-KW"/>
</dbReference>
<evidence type="ECO:0000256" key="1">
    <source>
        <dbReference type="ARBA" id="ARBA00008950"/>
    </source>
</evidence>
<name>A0A166QAK5_STAPS</name>